<comment type="caution">
    <text evidence="9">The sequence shown here is derived from an EMBL/GenBank/DDBJ whole genome shotgun (WGS) entry which is preliminary data.</text>
</comment>
<keyword evidence="2" id="KW-0677">Repeat</keyword>
<dbReference type="GO" id="GO:0009401">
    <property type="term" value="P:phosphoenolpyruvate-dependent sugar phosphotransferase system"/>
    <property type="evidence" value="ECO:0007669"/>
    <property type="project" value="InterPro"/>
</dbReference>
<dbReference type="InterPro" id="IPR013011">
    <property type="entry name" value="PTS_EIIB_2"/>
</dbReference>
<dbReference type="InterPro" id="IPR036634">
    <property type="entry name" value="PRD_sf"/>
</dbReference>
<keyword evidence="10" id="KW-1185">Reference proteome</keyword>
<feature type="domain" description="PRD" evidence="8">
    <location>
        <begin position="307"/>
        <end position="414"/>
    </location>
</feature>
<name>A0A418IIP5_9STAP</name>
<dbReference type="GO" id="GO:0006355">
    <property type="term" value="P:regulation of DNA-templated transcription"/>
    <property type="evidence" value="ECO:0007669"/>
    <property type="project" value="InterPro"/>
</dbReference>
<dbReference type="CDD" id="cd05568">
    <property type="entry name" value="PTS_IIB_bgl_like"/>
    <property type="match status" value="1"/>
</dbReference>
<dbReference type="InterPro" id="IPR016152">
    <property type="entry name" value="PTrfase/Anion_transptr"/>
</dbReference>
<dbReference type="Proteomes" id="UP000286317">
    <property type="component" value="Unassembled WGS sequence"/>
</dbReference>
<dbReference type="CDD" id="cd00211">
    <property type="entry name" value="PTS_IIA_fru"/>
    <property type="match status" value="1"/>
</dbReference>
<feature type="domain" description="PTS EIIA type-2" evidence="6">
    <location>
        <begin position="563"/>
        <end position="702"/>
    </location>
</feature>
<protein>
    <submittedName>
        <fullName evidence="9">Transcription antiterminator</fullName>
    </submittedName>
</protein>
<evidence type="ECO:0000256" key="3">
    <source>
        <dbReference type="ARBA" id="ARBA00023015"/>
    </source>
</evidence>
<feature type="domain" description="PRD" evidence="8">
    <location>
        <begin position="203"/>
        <end position="303"/>
    </location>
</feature>
<dbReference type="Pfam" id="PF05043">
    <property type="entry name" value="Mga"/>
    <property type="match status" value="1"/>
</dbReference>
<dbReference type="EMBL" id="QXUF01000006">
    <property type="protein sequence ID" value="RIN02789.1"/>
    <property type="molecule type" value="Genomic_DNA"/>
</dbReference>
<dbReference type="Gene3D" id="1.10.10.10">
    <property type="entry name" value="Winged helix-like DNA-binding domain superfamily/Winged helix DNA-binding domain"/>
    <property type="match status" value="1"/>
</dbReference>
<dbReference type="Gene3D" id="3.40.930.10">
    <property type="entry name" value="Mannitol-specific EII, Chain A"/>
    <property type="match status" value="1"/>
</dbReference>
<sequence length="706" mass="82795">MYNSLMLCAKLESTTREGFNIQTENFSVITELIKNPRLKGKDLELMFNISRRQLGYRIQKINTWLTEQNLPTIERTSQGFFIVDDAIKHFLNVYIEPLPQENEQVYTAWQRAHLILLMLFKEDEMLSLNHFSIDLKISKNTVLNDLKQLKSLLEPYNITLKYSRQKGYHLKGNEFEIRKLLTNLIDKAYTLNILNDDILDVLGLHKDKLQIIDTQINKIEQYLESNFIDQSTQTLRYKLYFIIRRIQHNKIVSPFSIGYDDLSDTEEYRATEILTSNYSDIPRQEKLFIALQLLSTSVQWSELDDSTFLPELKVALQSMLDQFEKITFITFKERETLLNQLMFHMKPAFYRIRYQLSDVESLQNTLKDDYKELFHLVKLSSKPMEKILRQPLPDNEIAYLTIIIGGILRRQDEDIDKKVKAVVVCTQGTSISQLMLQELRSVFPEFIFLDALSLREFNHYTLDFDVVFSPMHIMTNKRLYITKTILTAKEKHHLRQHVFGQLNNTFDTDIYAQKMVAMIREHADIHNEDSLLNEIKQQFDSIHAYTSIESSSISLDYHLNLQDLLPINHIQLISHVESIEEAIQVAAKPLYSQHYIDANYIDSMIQYFDETYMVINQNIAIPHAENEQNVNRTSMSMLVLDEPLTLKTGHNVNIFVIIAATDKFKHLRPLLQLRDLAQDTEMVQKIIKTDSKSQVFEVIKHFSIIE</sequence>
<evidence type="ECO:0000256" key="1">
    <source>
        <dbReference type="ARBA" id="ARBA00011798"/>
    </source>
</evidence>
<organism evidence="9 10">
    <name type="scientific">Staphylococcus shinii</name>
    <dbReference type="NCBI Taxonomy" id="2912228"/>
    <lineage>
        <taxon>Bacteria</taxon>
        <taxon>Bacillati</taxon>
        <taxon>Bacillota</taxon>
        <taxon>Bacilli</taxon>
        <taxon>Bacillales</taxon>
        <taxon>Staphylococcaceae</taxon>
        <taxon>Staphylococcus</taxon>
    </lineage>
</organism>
<evidence type="ECO:0000259" key="7">
    <source>
        <dbReference type="PROSITE" id="PS51099"/>
    </source>
</evidence>
<dbReference type="AlphaFoldDB" id="A0A418IIP5"/>
<dbReference type="PROSITE" id="PS51099">
    <property type="entry name" value="PTS_EIIB_TYPE_2"/>
    <property type="match status" value="1"/>
</dbReference>
<dbReference type="Gene3D" id="1.10.1790.10">
    <property type="entry name" value="PRD domain"/>
    <property type="match status" value="1"/>
</dbReference>
<evidence type="ECO:0000256" key="4">
    <source>
        <dbReference type="ARBA" id="ARBA00023159"/>
    </source>
</evidence>
<keyword evidence="4" id="KW-0010">Activator</keyword>
<accession>A0A418IIP5</accession>
<dbReference type="InterPro" id="IPR050661">
    <property type="entry name" value="BglG_antiterminators"/>
</dbReference>
<gene>
    <name evidence="9" type="ORF">BU112_01610</name>
</gene>
<evidence type="ECO:0000313" key="9">
    <source>
        <dbReference type="EMBL" id="RIN02789.1"/>
    </source>
</evidence>
<dbReference type="PANTHER" id="PTHR30185">
    <property type="entry name" value="CRYPTIC BETA-GLUCOSIDE BGL OPERON ANTITERMINATOR"/>
    <property type="match status" value="1"/>
</dbReference>
<dbReference type="PROSITE" id="PS51094">
    <property type="entry name" value="PTS_EIIA_TYPE_2"/>
    <property type="match status" value="1"/>
</dbReference>
<proteinExistence type="predicted"/>
<keyword evidence="3" id="KW-0805">Transcription regulation</keyword>
<comment type="subunit">
    <text evidence="1">Homodimer or homotrimer. Seems to be a monomer when not phosphorylated.</text>
</comment>
<dbReference type="SUPFAM" id="SSF55804">
    <property type="entry name" value="Phoshotransferase/anion transport protein"/>
    <property type="match status" value="1"/>
</dbReference>
<evidence type="ECO:0000256" key="2">
    <source>
        <dbReference type="ARBA" id="ARBA00022737"/>
    </source>
</evidence>
<dbReference type="GO" id="GO:0008982">
    <property type="term" value="F:protein-N(PI)-phosphohistidine-sugar phosphotransferase activity"/>
    <property type="evidence" value="ECO:0007669"/>
    <property type="project" value="InterPro"/>
</dbReference>
<dbReference type="RefSeq" id="WP_081325038.1">
    <property type="nucleotide sequence ID" value="NZ_CP068712.1"/>
</dbReference>
<evidence type="ECO:0000259" key="8">
    <source>
        <dbReference type="PROSITE" id="PS51372"/>
    </source>
</evidence>
<dbReference type="Pfam" id="PF00874">
    <property type="entry name" value="PRD"/>
    <property type="match status" value="1"/>
</dbReference>
<dbReference type="InterPro" id="IPR011608">
    <property type="entry name" value="PRD"/>
</dbReference>
<dbReference type="InterPro" id="IPR036388">
    <property type="entry name" value="WH-like_DNA-bd_sf"/>
</dbReference>
<reference evidence="9 10" key="1">
    <citation type="journal article" date="2016" name="Front. Microbiol.">
        <title>Comprehensive Phylogenetic Analysis of Bovine Non-aureus Staphylococci Species Based on Whole-Genome Sequencing.</title>
        <authorList>
            <person name="Naushad S."/>
            <person name="Barkema H.W."/>
            <person name="Luby C."/>
            <person name="Condas L.A."/>
            <person name="Nobrega D.B."/>
            <person name="Carson D.A."/>
            <person name="De Buck J."/>
        </authorList>
    </citation>
    <scope>NUCLEOTIDE SEQUENCE [LARGE SCALE GENOMIC DNA]</scope>
    <source>
        <strain evidence="9 10">SNUC 4554</strain>
    </source>
</reference>
<dbReference type="PANTHER" id="PTHR30185:SF9">
    <property type="entry name" value="MANNITOL-SPECIFIC PHOSPHOTRANSFERASE ENZYME IIA COMPONENT"/>
    <property type="match status" value="1"/>
</dbReference>
<dbReference type="InterPro" id="IPR007737">
    <property type="entry name" value="Mga_HTH"/>
</dbReference>
<keyword evidence="5" id="KW-0804">Transcription</keyword>
<evidence type="ECO:0000313" key="10">
    <source>
        <dbReference type="Proteomes" id="UP000286317"/>
    </source>
</evidence>
<dbReference type="PROSITE" id="PS51372">
    <property type="entry name" value="PRD_2"/>
    <property type="match status" value="2"/>
</dbReference>
<dbReference type="SUPFAM" id="SSF63520">
    <property type="entry name" value="PTS-regulatory domain, PRD"/>
    <property type="match status" value="1"/>
</dbReference>
<dbReference type="InterPro" id="IPR002178">
    <property type="entry name" value="PTS_EIIA_type-2_dom"/>
</dbReference>
<dbReference type="OrthoDB" id="369398at2"/>
<dbReference type="Pfam" id="PF00359">
    <property type="entry name" value="PTS_EIIA_2"/>
    <property type="match status" value="1"/>
</dbReference>
<feature type="domain" description="PTS EIIB type-2" evidence="7">
    <location>
        <begin position="419"/>
        <end position="506"/>
    </location>
</feature>
<evidence type="ECO:0000259" key="6">
    <source>
        <dbReference type="PROSITE" id="PS51094"/>
    </source>
</evidence>
<evidence type="ECO:0000256" key="5">
    <source>
        <dbReference type="ARBA" id="ARBA00023163"/>
    </source>
</evidence>